<proteinExistence type="predicted"/>
<dbReference type="RefSeq" id="WP_055154746.1">
    <property type="nucleotide sequence ID" value="NZ_CYZU01000048.1"/>
</dbReference>
<evidence type="ECO:0000313" key="2">
    <source>
        <dbReference type="Proteomes" id="UP000095544"/>
    </source>
</evidence>
<reference evidence="1 2" key="1">
    <citation type="submission" date="2015-09" db="EMBL/GenBank/DDBJ databases">
        <authorList>
            <consortium name="Pathogen Informatics"/>
        </authorList>
    </citation>
    <scope>NUCLEOTIDE SEQUENCE [LARGE SCALE GENOMIC DNA]</scope>
    <source>
        <strain evidence="1 2">2789STDY5834876</strain>
    </source>
</reference>
<evidence type="ECO:0000313" key="1">
    <source>
        <dbReference type="EMBL" id="CUO99358.1"/>
    </source>
</evidence>
<dbReference type="EMBL" id="CYZU01000048">
    <property type="protein sequence ID" value="CUO99358.1"/>
    <property type="molecule type" value="Genomic_DNA"/>
</dbReference>
<gene>
    <name evidence="1" type="ORF">ERS852491_03954</name>
</gene>
<dbReference type="AlphaFoldDB" id="A0A174JNY2"/>
<protein>
    <submittedName>
        <fullName evidence="1">Uncharacterized protein</fullName>
    </submittedName>
</protein>
<dbReference type="STRING" id="39482.ERS852491_03954"/>
<organism evidence="1 2">
    <name type="scientific">Faecalicatena contorta</name>
    <dbReference type="NCBI Taxonomy" id="39482"/>
    <lineage>
        <taxon>Bacteria</taxon>
        <taxon>Bacillati</taxon>
        <taxon>Bacillota</taxon>
        <taxon>Clostridia</taxon>
        <taxon>Lachnospirales</taxon>
        <taxon>Lachnospiraceae</taxon>
        <taxon>Faecalicatena</taxon>
    </lineage>
</organism>
<sequence>MVEGFSLELQDYCSYCGDFVPDVEKTDITALGDAAYSYITMIRCQNAYKCARMVANLRRKV</sequence>
<dbReference type="OrthoDB" id="9965912at2"/>
<dbReference type="Proteomes" id="UP000095544">
    <property type="component" value="Unassembled WGS sequence"/>
</dbReference>
<accession>A0A174JNY2</accession>
<name>A0A174JNY2_9FIRM</name>